<dbReference type="eggNOG" id="COG0797">
    <property type="taxonomic scope" value="Bacteria"/>
</dbReference>
<proteinExistence type="predicted"/>
<sequence>MRLLNRVGGGCLGVLLLASCHQQPLLPPAQPHYVIGGAWQGDGTWFYPSESFELRQTGLAVREANPAPHITADGEIWSASSMTGAHQTLQLPAIVSVRNLANGRIVRVRVNERGPAAAGRMLALSPQAAALLGMSDSPAPVELIVDEAASRALAEASPDAPRLDIQTAPRGEVMAQSLNGGVAERVGRREDVAASRHAGMILTDLPQQFQQGMAQPVSYIVALGGFSGRGVAWRVASRCGGTVAPATENGHGLSWEARLGPFGTVQQADAGLAQARVCGIAGARIVVE</sequence>
<dbReference type="InterPro" id="IPR009009">
    <property type="entry name" value="RlpA-like_DPBB"/>
</dbReference>
<dbReference type="Pfam" id="PF03330">
    <property type="entry name" value="DPBB_1"/>
    <property type="match status" value="1"/>
</dbReference>
<dbReference type="InterPro" id="IPR036908">
    <property type="entry name" value="RlpA-like_sf"/>
</dbReference>
<accession>A0A1D8UTQ6</accession>
<dbReference type="KEGG" id="kba:A0U89_07540"/>
<dbReference type="PANTHER" id="PTHR34183:SF1">
    <property type="entry name" value="ENDOLYTIC PEPTIDOGLYCAN TRANSGLYCOSYLASE RLPA"/>
    <property type="match status" value="1"/>
</dbReference>
<evidence type="ECO:0000313" key="1">
    <source>
        <dbReference type="EMBL" id="AOX17022.1"/>
    </source>
</evidence>
<reference evidence="1 2" key="1">
    <citation type="journal article" date="2016" name="Microb. Cell Fact.">
        <title>Dissection of exopolysaccharide biosynthesis in Kozakia baliensis.</title>
        <authorList>
            <person name="Brandt J.U."/>
            <person name="Jakob F."/>
            <person name="Behr J."/>
            <person name="Geissler A.J."/>
            <person name="Vogel R.F."/>
        </authorList>
    </citation>
    <scope>NUCLEOTIDE SEQUENCE [LARGE SCALE GENOMIC DNA]</scope>
    <source>
        <strain evidence="1 2">DSM 14400</strain>
    </source>
</reference>
<evidence type="ECO:0000313" key="2">
    <source>
        <dbReference type="Proteomes" id="UP000179145"/>
    </source>
</evidence>
<dbReference type="PROSITE" id="PS51257">
    <property type="entry name" value="PROKAR_LIPOPROTEIN"/>
    <property type="match status" value="1"/>
</dbReference>
<protein>
    <submittedName>
        <fullName evidence="1">Uncharacterized protein</fullName>
    </submittedName>
</protein>
<dbReference type="RefSeq" id="WP_070402714.1">
    <property type="nucleotide sequence ID" value="NZ_BJVW01000003.1"/>
</dbReference>
<dbReference type="STRING" id="153496.A0U89_07540"/>
<dbReference type="Proteomes" id="UP000179145">
    <property type="component" value="Chromosome"/>
</dbReference>
<name>A0A1D8UTQ6_9PROT</name>
<dbReference type="CDD" id="cd22268">
    <property type="entry name" value="DPBB_RlpA-like"/>
    <property type="match status" value="1"/>
</dbReference>
<keyword evidence="2" id="KW-1185">Reference proteome</keyword>
<dbReference type="EMBL" id="CP014674">
    <property type="protein sequence ID" value="AOX17022.1"/>
    <property type="molecule type" value="Genomic_DNA"/>
</dbReference>
<dbReference type="AlphaFoldDB" id="A0A1D8UTQ6"/>
<organism evidence="1 2">
    <name type="scientific">Kozakia baliensis</name>
    <dbReference type="NCBI Taxonomy" id="153496"/>
    <lineage>
        <taxon>Bacteria</taxon>
        <taxon>Pseudomonadati</taxon>
        <taxon>Pseudomonadota</taxon>
        <taxon>Alphaproteobacteria</taxon>
        <taxon>Acetobacterales</taxon>
        <taxon>Acetobacteraceae</taxon>
        <taxon>Kozakia</taxon>
    </lineage>
</organism>
<gene>
    <name evidence="1" type="ORF">A0U89_07540</name>
</gene>
<dbReference type="PANTHER" id="PTHR34183">
    <property type="entry name" value="ENDOLYTIC PEPTIDOGLYCAN TRANSGLYCOSYLASE RLPA"/>
    <property type="match status" value="1"/>
</dbReference>
<dbReference type="OrthoDB" id="9779128at2"/>
<dbReference type="Gene3D" id="2.40.40.10">
    <property type="entry name" value="RlpA-like domain"/>
    <property type="match status" value="1"/>
</dbReference>